<evidence type="ECO:0000256" key="1">
    <source>
        <dbReference type="ARBA" id="ARBA00023002"/>
    </source>
</evidence>
<organism evidence="5 6">
    <name type="scientific">Halogeometricum limi</name>
    <dbReference type="NCBI Taxonomy" id="555875"/>
    <lineage>
        <taxon>Archaea</taxon>
        <taxon>Methanobacteriati</taxon>
        <taxon>Methanobacteriota</taxon>
        <taxon>Stenosarchaea group</taxon>
        <taxon>Halobacteria</taxon>
        <taxon>Halobacteriales</taxon>
        <taxon>Haloferacaceae</taxon>
        <taxon>Halogeometricum</taxon>
    </lineage>
</organism>
<dbReference type="InterPro" id="IPR055170">
    <property type="entry name" value="GFO_IDH_MocA-like_dom"/>
</dbReference>
<dbReference type="AlphaFoldDB" id="A0A1I6IIU8"/>
<dbReference type="SUPFAM" id="SSF55347">
    <property type="entry name" value="Glyceraldehyde-3-phosphate dehydrogenase-like, C-terminal domain"/>
    <property type="match status" value="1"/>
</dbReference>
<dbReference type="InterPro" id="IPR000683">
    <property type="entry name" value="Gfo/Idh/MocA-like_OxRdtase_N"/>
</dbReference>
<reference evidence="6" key="1">
    <citation type="submission" date="2016-10" db="EMBL/GenBank/DDBJ databases">
        <authorList>
            <person name="Varghese N."/>
            <person name="Submissions S."/>
        </authorList>
    </citation>
    <scope>NUCLEOTIDE SEQUENCE [LARGE SCALE GENOMIC DNA]</scope>
    <source>
        <strain evidence="6">CGMCC 1.8711</strain>
    </source>
</reference>
<dbReference type="STRING" id="555875.SAMN04488124_3268"/>
<protein>
    <submittedName>
        <fullName evidence="5">Predicted dehydrogenase</fullName>
    </submittedName>
</protein>
<dbReference type="PANTHER" id="PTHR43818:SF11">
    <property type="entry name" value="BCDNA.GH03377"/>
    <property type="match status" value="1"/>
</dbReference>
<feature type="domain" description="GFO/IDH/MocA-like oxidoreductase" evidence="4">
    <location>
        <begin position="155"/>
        <end position="261"/>
    </location>
</feature>
<evidence type="ECO:0000256" key="2">
    <source>
        <dbReference type="SAM" id="MobiDB-lite"/>
    </source>
</evidence>
<dbReference type="Proteomes" id="UP000243250">
    <property type="component" value="Unassembled WGS sequence"/>
</dbReference>
<feature type="compositionally biased region" description="Basic and acidic residues" evidence="2">
    <location>
        <begin position="380"/>
        <end position="395"/>
    </location>
</feature>
<evidence type="ECO:0000259" key="3">
    <source>
        <dbReference type="Pfam" id="PF01408"/>
    </source>
</evidence>
<accession>A0A1I6IIU8</accession>
<keyword evidence="6" id="KW-1185">Reference proteome</keyword>
<dbReference type="SUPFAM" id="SSF51735">
    <property type="entry name" value="NAD(P)-binding Rossmann-fold domains"/>
    <property type="match status" value="1"/>
</dbReference>
<feature type="domain" description="Gfo/Idh/MocA-like oxidoreductase N-terminal" evidence="3">
    <location>
        <begin position="18"/>
        <end position="147"/>
    </location>
</feature>
<name>A0A1I6IIU8_9EURY</name>
<dbReference type="InterPro" id="IPR050463">
    <property type="entry name" value="Gfo/Idh/MocA_oxidrdct_glycsds"/>
</dbReference>
<dbReference type="InterPro" id="IPR036291">
    <property type="entry name" value="NAD(P)-bd_dom_sf"/>
</dbReference>
<dbReference type="Pfam" id="PF22725">
    <property type="entry name" value="GFO_IDH_MocA_C3"/>
    <property type="match status" value="1"/>
</dbReference>
<dbReference type="OrthoDB" id="282474at2157"/>
<dbReference type="EMBL" id="FOYS01000006">
    <property type="protein sequence ID" value="SFR66646.1"/>
    <property type="molecule type" value="Genomic_DNA"/>
</dbReference>
<keyword evidence="1" id="KW-0560">Oxidoreductase</keyword>
<dbReference type="GO" id="GO:0016491">
    <property type="term" value="F:oxidoreductase activity"/>
    <property type="evidence" value="ECO:0007669"/>
    <property type="project" value="UniProtKB-KW"/>
</dbReference>
<dbReference type="GO" id="GO:0000166">
    <property type="term" value="F:nucleotide binding"/>
    <property type="evidence" value="ECO:0007669"/>
    <property type="project" value="InterPro"/>
</dbReference>
<dbReference type="Pfam" id="PF01408">
    <property type="entry name" value="GFO_IDH_MocA"/>
    <property type="match status" value="1"/>
</dbReference>
<dbReference type="Gene3D" id="3.40.50.720">
    <property type="entry name" value="NAD(P)-binding Rossmann-like Domain"/>
    <property type="match status" value="1"/>
</dbReference>
<evidence type="ECO:0000259" key="4">
    <source>
        <dbReference type="Pfam" id="PF22725"/>
    </source>
</evidence>
<evidence type="ECO:0000313" key="5">
    <source>
        <dbReference type="EMBL" id="SFR66646.1"/>
    </source>
</evidence>
<dbReference type="PANTHER" id="PTHR43818">
    <property type="entry name" value="BCDNA.GH03377"/>
    <property type="match status" value="1"/>
</dbReference>
<evidence type="ECO:0000313" key="6">
    <source>
        <dbReference type="Proteomes" id="UP000243250"/>
    </source>
</evidence>
<feature type="region of interest" description="Disordered" evidence="2">
    <location>
        <begin position="380"/>
        <end position="409"/>
    </location>
</feature>
<sequence length="423" mass="46712">MARILNDPNRVPTDVTLRIGFVGTGAPDGDGFAMAYRHAAGYERLDDCELVACADIVPENAAAFADEYDIDDRHVYDDYEEMLATAEPDVVSVCVPPALHADIVVNVAQSGVVSAIHCEKPMALTWSDAKRMVDVCENEGVALTINHQQRFGKPYRKAKELLDDGKIGDLRRVEFREEHLYDTGTHAFDLANFYNDMEPVEWVLAQIDYTDENVLFGAHNENQAVAQWRYENGVYGLASTGRGEAFCGDALFRLYGTGGVVEVREDGTLAYRRDGKSWKTVKTGTDGRYRPKPGKVRAGTRLVAKRLSSRLGDRLDSTTYTERAIEDVVTALEEGEESELGGRNALAADELIFASWESSRRRGRVDLPLDVEDNALESMVAEKKVGPDATKRSLASDEDESADSESSRGRLGAIRSRLVGFVK</sequence>
<dbReference type="Gene3D" id="3.30.360.10">
    <property type="entry name" value="Dihydrodipicolinate Reductase, domain 2"/>
    <property type="match status" value="1"/>
</dbReference>
<gene>
    <name evidence="5" type="ORF">SAMN04488124_3268</name>
</gene>
<proteinExistence type="predicted"/>